<evidence type="ECO:0000313" key="2">
    <source>
        <dbReference type="Proteomes" id="UP001060170"/>
    </source>
</evidence>
<evidence type="ECO:0000313" key="1">
    <source>
        <dbReference type="EMBL" id="KAI7940042.1"/>
    </source>
</evidence>
<organism evidence="1 2">
    <name type="scientific">Puccinia striiformis f. sp. tritici</name>
    <dbReference type="NCBI Taxonomy" id="168172"/>
    <lineage>
        <taxon>Eukaryota</taxon>
        <taxon>Fungi</taxon>
        <taxon>Dikarya</taxon>
        <taxon>Basidiomycota</taxon>
        <taxon>Pucciniomycotina</taxon>
        <taxon>Pucciniomycetes</taxon>
        <taxon>Pucciniales</taxon>
        <taxon>Pucciniaceae</taxon>
        <taxon>Puccinia</taxon>
    </lineage>
</organism>
<feature type="non-terminal residue" evidence="1">
    <location>
        <position position="1124"/>
    </location>
</feature>
<sequence length="1124" mass="126368">GSYTVFQSPKFSSILVIASQVDFPPCMTSLMLPRFCSLLLLLARCTNGHSWEETAGLISEGSLNNNEVHSLPTPLVYNNPPSSPETLCLFPLHPEGTMADQKRLASTEDPGHNLSKRLKPSQEYQGRTGTSLVMEGDPLTMPSSSQRISTESSHDQSGKHHVSWNDRTTSSLLTLPCIDSRNGREADRVGAARLNYGSKGLTSSDNFFQPKLSTEQPFSRGAGDSSASRKGKNVLNDHSPVVRYAHSPHRIESTRFNLPQIEHLRAYYSFQTLDWSPSHIVSDAALGAYSLVPRFKSVIAQGSWTNLLAEMDEKYGIFIPFIYRLMTKSLSPQHWINILSVWKGLWEAASRVKPRELSSIETLKLFLGISDLITELTIPQFFERYNTRTKRHAHETKILKALSAGHGEMNQSRWTGSFNYVAEILIKECLINPEINLEKSINQEAAHYLVLQKIKSISSAITANTVDILKSKDTDPPFNAIVYTFQDALLGKTINLVKFQNQWPTYNIKSRIDRILHQKYKLNDQDYNIFPKNPYTPYVSGGTHELSLKSEHDGVPELLTSKISQILKNELAGFCSLLLLLARCTDGHSWEDTAGLISEGSLNNIEVHPLPTPPVHNNSPSSPETLCLFPLHPEGTMVNQKRVASTEDPGHNLSKRLKPSQGYQGEAGTSLVMEGDPATMPSSSQRISTRSSYDQSGRHYVSWNDRTTPSLLTLPCIDSRNGREADKLGPARLNYGSKGLTCSDNFFQPKLSTDQFFSRGAEDSPASHQGENVLPVVRHAQSPRRIESTRINMPQIEHLRGYYSFQTLDWSPSQIFSDAALGAYSLAPKFKSLIGQRSWTDLLVDMEEKYGIFIPFIYRLMTKSLSSQHWINILSVWKGLWDASIRVTPRELSSIETLKLFLGISDLITELTIPQFFQRFNLRTKRRAHETKILKALSAGHIEMNQSRWTASFSYVAQTLVEECFTNPQISLEKSIDQKKAHDLVLDKIRSISHSITANTVDHLKRTSTDPPFYALVFTFQDTLLGKTHNLVAFQNQWPTYDIKSRIGKILHQQNKLNDHGNIFPTDTFTPYTGGVHESTLKEKLNSLDRQFSSLAHGPNKLRHDGVPELFTSKISQILKNELS</sequence>
<protein>
    <submittedName>
        <fullName evidence="1">Uncharacterized protein</fullName>
    </submittedName>
</protein>
<proteinExistence type="predicted"/>
<name>A0ACC0DWW6_9BASI</name>
<comment type="caution">
    <text evidence="1">The sequence shown here is derived from an EMBL/GenBank/DDBJ whole genome shotgun (WGS) entry which is preliminary data.</text>
</comment>
<dbReference type="Proteomes" id="UP001060170">
    <property type="component" value="Chromosome 14"/>
</dbReference>
<accession>A0ACC0DWW6</accession>
<keyword evidence="2" id="KW-1185">Reference proteome</keyword>
<reference evidence="2" key="2">
    <citation type="journal article" date="2018" name="Mol. Plant Microbe Interact.">
        <title>Genome sequence resources for the wheat stripe rust pathogen (Puccinia striiformis f. sp. tritici) and the barley stripe rust pathogen (Puccinia striiformis f. sp. hordei).</title>
        <authorList>
            <person name="Xia C."/>
            <person name="Wang M."/>
            <person name="Yin C."/>
            <person name="Cornejo O.E."/>
            <person name="Hulbert S.H."/>
            <person name="Chen X."/>
        </authorList>
    </citation>
    <scope>NUCLEOTIDE SEQUENCE [LARGE SCALE GENOMIC DNA]</scope>
    <source>
        <strain evidence="2">93-210</strain>
    </source>
</reference>
<dbReference type="EMBL" id="CM045878">
    <property type="protein sequence ID" value="KAI7940042.1"/>
    <property type="molecule type" value="Genomic_DNA"/>
</dbReference>
<reference evidence="2" key="1">
    <citation type="journal article" date="2018" name="BMC Genomics">
        <title>Genomic insights into host adaptation between the wheat stripe rust pathogen (Puccinia striiformis f. sp. tritici) and the barley stripe rust pathogen (Puccinia striiformis f. sp. hordei).</title>
        <authorList>
            <person name="Xia C."/>
            <person name="Wang M."/>
            <person name="Yin C."/>
            <person name="Cornejo O.E."/>
            <person name="Hulbert S.H."/>
            <person name="Chen X."/>
        </authorList>
    </citation>
    <scope>NUCLEOTIDE SEQUENCE [LARGE SCALE GENOMIC DNA]</scope>
    <source>
        <strain evidence="2">93-210</strain>
    </source>
</reference>
<reference evidence="1 2" key="3">
    <citation type="journal article" date="2022" name="Microbiol. Spectr.">
        <title>Folding features and dynamics of 3D genome architecture in plant fungal pathogens.</title>
        <authorList>
            <person name="Xia C."/>
        </authorList>
    </citation>
    <scope>NUCLEOTIDE SEQUENCE [LARGE SCALE GENOMIC DNA]</scope>
    <source>
        <strain evidence="1 2">93-210</strain>
    </source>
</reference>
<gene>
    <name evidence="1" type="ORF">MJO28_013694</name>
</gene>
<feature type="non-terminal residue" evidence="1">
    <location>
        <position position="1"/>
    </location>
</feature>